<feature type="domain" description="KilA-N" evidence="2">
    <location>
        <begin position="2"/>
        <end position="109"/>
    </location>
</feature>
<name>A0A2X2T068_CAPOC</name>
<keyword evidence="1" id="KW-0175">Coiled coil</keyword>
<dbReference type="Pfam" id="PF03374">
    <property type="entry name" value="ANT"/>
    <property type="match status" value="1"/>
</dbReference>
<dbReference type="EMBL" id="UAVS01000001">
    <property type="protein sequence ID" value="SQA92505.1"/>
    <property type="molecule type" value="Genomic_DNA"/>
</dbReference>
<dbReference type="InterPro" id="IPR036887">
    <property type="entry name" value="HTH_APSES_sf"/>
</dbReference>
<dbReference type="InterPro" id="IPR005039">
    <property type="entry name" value="Ant_C"/>
</dbReference>
<dbReference type="PROSITE" id="PS51301">
    <property type="entry name" value="KILA_N"/>
    <property type="match status" value="1"/>
</dbReference>
<dbReference type="SMART" id="SM01252">
    <property type="entry name" value="KilA-N"/>
    <property type="match status" value="1"/>
</dbReference>
<evidence type="ECO:0000313" key="3">
    <source>
        <dbReference type="EMBL" id="SQA92505.1"/>
    </source>
</evidence>
<evidence type="ECO:0000313" key="4">
    <source>
        <dbReference type="Proteomes" id="UP000250169"/>
    </source>
</evidence>
<dbReference type="InterPro" id="IPR017880">
    <property type="entry name" value="KilA_N"/>
</dbReference>
<feature type="coiled-coil region" evidence="1">
    <location>
        <begin position="128"/>
        <end position="155"/>
    </location>
</feature>
<proteinExistence type="predicted"/>
<evidence type="ECO:0000259" key="2">
    <source>
        <dbReference type="PROSITE" id="PS51301"/>
    </source>
</evidence>
<sequence>MNNQVYNYKGNNITFQLGNGDVMVNLTDVAKAFPEKNLSQIINSLEIQEYIRRLTELKNYSSADLLIVRKGGNNLSKQGTWAHQKVALRVVQKLSPDFAIWVDEKIEELLRNGVATISNEDEAIYNAMNILQKRLEASKQNIQMLESKVELQEEKIKYLVPKAQYTDDVLQSTSTFTTTQIAKDLGMSAQALNQKLKDMKIQFFQSGQWFLTHRYQDKGYTDMRITPYFDTKTGEPKTSQSMVWTEKGRQFITGLGIK</sequence>
<organism evidence="3 4">
    <name type="scientific">Capnocytophaga ochracea</name>
    <dbReference type="NCBI Taxonomy" id="1018"/>
    <lineage>
        <taxon>Bacteria</taxon>
        <taxon>Pseudomonadati</taxon>
        <taxon>Bacteroidota</taxon>
        <taxon>Flavobacteriia</taxon>
        <taxon>Flavobacteriales</taxon>
        <taxon>Flavobacteriaceae</taxon>
        <taxon>Capnocytophaga</taxon>
    </lineage>
</organism>
<evidence type="ECO:0000256" key="1">
    <source>
        <dbReference type="SAM" id="Coils"/>
    </source>
</evidence>
<dbReference type="RefSeq" id="WP_111971874.1">
    <property type="nucleotide sequence ID" value="NZ_UAVS01000001.1"/>
</dbReference>
<protein>
    <submittedName>
        <fullName evidence="3">Uncharacterized phage-encoded protein</fullName>
    </submittedName>
</protein>
<gene>
    <name evidence="3" type="ORF">NCTC11545_00064</name>
</gene>
<dbReference type="Proteomes" id="UP000250169">
    <property type="component" value="Unassembled WGS sequence"/>
</dbReference>
<dbReference type="Pfam" id="PF04383">
    <property type="entry name" value="KilA-N"/>
    <property type="match status" value="1"/>
</dbReference>
<dbReference type="GO" id="GO:0003677">
    <property type="term" value="F:DNA binding"/>
    <property type="evidence" value="ECO:0007669"/>
    <property type="project" value="InterPro"/>
</dbReference>
<dbReference type="AlphaFoldDB" id="A0A2X2T068"/>
<reference evidence="3 4" key="1">
    <citation type="submission" date="2018-06" db="EMBL/GenBank/DDBJ databases">
        <authorList>
            <consortium name="Pathogen Informatics"/>
            <person name="Doyle S."/>
        </authorList>
    </citation>
    <scope>NUCLEOTIDE SEQUENCE [LARGE SCALE GENOMIC DNA]</scope>
    <source>
        <strain evidence="3 4">NCTC11545</strain>
    </source>
</reference>
<dbReference type="SUPFAM" id="SSF54616">
    <property type="entry name" value="DNA-binding domain of Mlu1-box binding protein MBP1"/>
    <property type="match status" value="1"/>
</dbReference>
<accession>A0A2X2T068</accession>
<dbReference type="InterPro" id="IPR018004">
    <property type="entry name" value="KilA/APSES_HTH"/>
</dbReference>